<evidence type="ECO:0000313" key="2">
    <source>
        <dbReference type="Proteomes" id="UP000282386"/>
    </source>
</evidence>
<dbReference type="RefSeq" id="WP_126500207.1">
    <property type="nucleotide sequence ID" value="NZ_LR134479.1"/>
</dbReference>
<name>A0A7Z9A3F7_9MICC</name>
<gene>
    <name evidence="1" type="ORF">NCTC10207_01440</name>
</gene>
<organism evidence="1 2">
    <name type="scientific">Rothia aeria</name>
    <dbReference type="NCBI Taxonomy" id="172042"/>
    <lineage>
        <taxon>Bacteria</taxon>
        <taxon>Bacillati</taxon>
        <taxon>Actinomycetota</taxon>
        <taxon>Actinomycetes</taxon>
        <taxon>Micrococcales</taxon>
        <taxon>Micrococcaceae</taxon>
        <taxon>Rothia</taxon>
    </lineage>
</organism>
<reference evidence="1 2" key="1">
    <citation type="submission" date="2018-12" db="EMBL/GenBank/DDBJ databases">
        <authorList>
            <consortium name="Pathogen Informatics"/>
        </authorList>
    </citation>
    <scope>NUCLEOTIDE SEQUENCE [LARGE SCALE GENOMIC DNA]</scope>
    <source>
        <strain evidence="1 2">NCTC10207</strain>
    </source>
</reference>
<dbReference type="AlphaFoldDB" id="A0A7Z9A3F7"/>
<protein>
    <submittedName>
        <fullName evidence="1">Uncharacterized protein</fullName>
    </submittedName>
</protein>
<accession>A0A7Z9A3F7</accession>
<sequence>MPYQQERSAEEFIAPLFIREGGYWENHMLPYLEAEGWATITIDCAGVVSYMDFARRFVKTIDPYYSFPEGFNMRWASEEACLIRDRDMRQGLFVLYKNFEQLFTMSDDDISACVNILEEMDTYYSIRPIHGSGLYKVLFGWGFELSQESLSRVEEFFVNRVVIAADGVEYPWSSMEECKKFFFPNGFPDPLYEDGTDWINDPDEYPESTTYTGGSNG</sequence>
<dbReference type="Proteomes" id="UP000282386">
    <property type="component" value="Chromosome"/>
</dbReference>
<dbReference type="EMBL" id="LR134479">
    <property type="protein sequence ID" value="VEI23333.1"/>
    <property type="molecule type" value="Genomic_DNA"/>
</dbReference>
<proteinExistence type="predicted"/>
<evidence type="ECO:0000313" key="1">
    <source>
        <dbReference type="EMBL" id="VEI23333.1"/>
    </source>
</evidence>